<keyword evidence="2" id="KW-1185">Reference proteome</keyword>
<reference evidence="1 2" key="1">
    <citation type="submission" date="2020-02" db="EMBL/GenBank/DDBJ databases">
        <title>Acidophilic actinobacteria isolated from forest soil.</title>
        <authorList>
            <person name="Golinska P."/>
        </authorList>
    </citation>
    <scope>NUCLEOTIDE SEQUENCE [LARGE SCALE GENOMIC DNA]</scope>
    <source>
        <strain evidence="1 2">NL8</strain>
    </source>
</reference>
<evidence type="ECO:0000313" key="2">
    <source>
        <dbReference type="Proteomes" id="UP000730482"/>
    </source>
</evidence>
<dbReference type="EMBL" id="JAAFYZ010000057">
    <property type="protein sequence ID" value="MBS2548850.1"/>
    <property type="molecule type" value="Genomic_DNA"/>
</dbReference>
<protein>
    <submittedName>
        <fullName evidence="1">SRPBCC family protein</fullName>
    </submittedName>
</protein>
<comment type="caution">
    <text evidence="1">The sequence shown here is derived from an EMBL/GenBank/DDBJ whole genome shotgun (WGS) entry which is preliminary data.</text>
</comment>
<dbReference type="Pfam" id="PF10604">
    <property type="entry name" value="Polyketide_cyc2"/>
    <property type="match status" value="1"/>
</dbReference>
<dbReference type="CDD" id="cd07812">
    <property type="entry name" value="SRPBCC"/>
    <property type="match status" value="1"/>
</dbReference>
<dbReference type="InterPro" id="IPR019587">
    <property type="entry name" value="Polyketide_cyclase/dehydratase"/>
</dbReference>
<dbReference type="RefSeq" id="WP_212010427.1">
    <property type="nucleotide sequence ID" value="NZ_JAAFYZ010000057.1"/>
</dbReference>
<accession>A0ABS5KS48</accession>
<name>A0ABS5KS48_9ACTN</name>
<dbReference type="Gene3D" id="3.30.530.20">
    <property type="match status" value="1"/>
</dbReference>
<dbReference type="InterPro" id="IPR023393">
    <property type="entry name" value="START-like_dom_sf"/>
</dbReference>
<gene>
    <name evidence="1" type="ORF">KGQ19_18450</name>
</gene>
<organism evidence="1 2">
    <name type="scientific">Catenulispora pinistramenti</name>
    <dbReference type="NCBI Taxonomy" id="2705254"/>
    <lineage>
        <taxon>Bacteria</taxon>
        <taxon>Bacillati</taxon>
        <taxon>Actinomycetota</taxon>
        <taxon>Actinomycetes</taxon>
        <taxon>Catenulisporales</taxon>
        <taxon>Catenulisporaceae</taxon>
        <taxon>Catenulispora</taxon>
    </lineage>
</organism>
<dbReference type="Proteomes" id="UP000730482">
    <property type="component" value="Unassembled WGS sequence"/>
</dbReference>
<proteinExistence type="predicted"/>
<sequence length="143" mass="15559">MAELRVAQDIAVPAERAWEAIADWESQGTWMVATKVRGTASAVGGRLEGWTGIGPLGFLDTMTITEWEPPCRCVVEHTGHVVRGTGGFEVARLGTGGCRVTWWERVELPLGVLGKIGWLAIGPTTRLFFKVSLGRLKRVLETG</sequence>
<dbReference type="SUPFAM" id="SSF55961">
    <property type="entry name" value="Bet v1-like"/>
    <property type="match status" value="1"/>
</dbReference>
<evidence type="ECO:0000313" key="1">
    <source>
        <dbReference type="EMBL" id="MBS2548850.1"/>
    </source>
</evidence>